<keyword evidence="5 6" id="KW-0472">Membrane</keyword>
<evidence type="ECO:0000313" key="8">
    <source>
        <dbReference type="Proteomes" id="UP000217838"/>
    </source>
</evidence>
<dbReference type="InterPro" id="IPR005495">
    <property type="entry name" value="LptG/LptF_permease"/>
</dbReference>
<keyword evidence="4 6" id="KW-1133">Transmembrane helix</keyword>
<evidence type="ECO:0000256" key="1">
    <source>
        <dbReference type="ARBA" id="ARBA00004651"/>
    </source>
</evidence>
<organism evidence="7 8">
    <name type="scientific">Aerophobetes bacterium</name>
    <dbReference type="NCBI Taxonomy" id="2030807"/>
    <lineage>
        <taxon>Bacteria</taxon>
        <taxon>Candidatus Aerophobota</taxon>
    </lineage>
</organism>
<feature type="transmembrane region" description="Helical" evidence="6">
    <location>
        <begin position="59"/>
        <end position="79"/>
    </location>
</feature>
<feature type="transmembrane region" description="Helical" evidence="6">
    <location>
        <begin position="311"/>
        <end position="328"/>
    </location>
</feature>
<evidence type="ECO:0000256" key="3">
    <source>
        <dbReference type="ARBA" id="ARBA00022692"/>
    </source>
</evidence>
<evidence type="ECO:0000256" key="5">
    <source>
        <dbReference type="ARBA" id="ARBA00023136"/>
    </source>
</evidence>
<proteinExistence type="predicted"/>
<evidence type="ECO:0000256" key="2">
    <source>
        <dbReference type="ARBA" id="ARBA00022475"/>
    </source>
</evidence>
<dbReference type="Pfam" id="PF03739">
    <property type="entry name" value="LptF_LptG"/>
    <property type="match status" value="1"/>
</dbReference>
<evidence type="ECO:0000313" key="7">
    <source>
        <dbReference type="EMBL" id="PCI95078.1"/>
    </source>
</evidence>
<dbReference type="GO" id="GO:0043190">
    <property type="term" value="C:ATP-binding cassette (ABC) transporter complex"/>
    <property type="evidence" value="ECO:0007669"/>
    <property type="project" value="TreeGrafter"/>
</dbReference>
<protein>
    <recommendedName>
        <fullName evidence="9">Permease</fullName>
    </recommendedName>
</protein>
<comment type="subcellular location">
    <subcellularLocation>
        <location evidence="1">Cell membrane</location>
        <topology evidence="1">Multi-pass membrane protein</topology>
    </subcellularLocation>
</comment>
<feature type="transmembrane region" description="Helical" evidence="6">
    <location>
        <begin position="91"/>
        <end position="117"/>
    </location>
</feature>
<gene>
    <name evidence="7" type="ORF">COB11_03100</name>
</gene>
<evidence type="ECO:0000256" key="4">
    <source>
        <dbReference type="ARBA" id="ARBA00022989"/>
    </source>
</evidence>
<feature type="transmembrane region" description="Helical" evidence="6">
    <location>
        <begin position="334"/>
        <end position="354"/>
    </location>
</feature>
<dbReference type="GO" id="GO:0015920">
    <property type="term" value="P:lipopolysaccharide transport"/>
    <property type="evidence" value="ECO:0007669"/>
    <property type="project" value="TreeGrafter"/>
</dbReference>
<sequence>MPLLWRYLLKDYLKILLLSTFVFVCILLVMRAQEIARFAILSSEGIGVFLFILYQIPYILPFALCISTLIASMLTMQTLTTSHEITAFRCAGATLSSLLSPILLASLFLCIANFMIISELAPKCKLSSSTLLYETASSNPLILFRKNKFLKIKDSYVDMNFTDNDDLAENVIFAFKDSSSSKLSLILAKSLKLAGKELIGSDLSLFSNLQTKKNYDDLLLENQKQMTIDAGKISALLQKSKQQIKFEHLSTKYLLLKRKLDRGTKKTRKEYFFEVSKRAFFTFSPFTFTLLGLSFGLQIGRKLNRSKMAKVSLLILFIFVCYLLAKAMHKSPPLALVIFILPHPVIFAICKLRLKKIEKGIEV</sequence>
<accession>A0A2A4YJR7</accession>
<dbReference type="PANTHER" id="PTHR33529">
    <property type="entry name" value="SLR0882 PROTEIN-RELATED"/>
    <property type="match status" value="1"/>
</dbReference>
<reference evidence="8" key="1">
    <citation type="submission" date="2017-08" db="EMBL/GenBank/DDBJ databases">
        <title>A dynamic microbial community with high functional redundancy inhabits the cold, oxic subseafloor aquifer.</title>
        <authorList>
            <person name="Tully B.J."/>
            <person name="Wheat C.G."/>
            <person name="Glazer B.T."/>
            <person name="Huber J.A."/>
        </authorList>
    </citation>
    <scope>NUCLEOTIDE SEQUENCE [LARGE SCALE GENOMIC DNA]</scope>
</reference>
<keyword evidence="2" id="KW-1003">Cell membrane</keyword>
<evidence type="ECO:0008006" key="9">
    <source>
        <dbReference type="Google" id="ProtNLM"/>
    </source>
</evidence>
<name>A0A2A4YJR7_UNCAE</name>
<comment type="caution">
    <text evidence="7">The sequence shown here is derived from an EMBL/GenBank/DDBJ whole genome shotgun (WGS) entry which is preliminary data.</text>
</comment>
<dbReference type="EMBL" id="NVUU01000029">
    <property type="protein sequence ID" value="PCI95078.1"/>
    <property type="molecule type" value="Genomic_DNA"/>
</dbReference>
<feature type="transmembrane region" description="Helical" evidence="6">
    <location>
        <begin position="12"/>
        <end position="30"/>
    </location>
</feature>
<keyword evidence="3 6" id="KW-0812">Transmembrane</keyword>
<dbReference type="Proteomes" id="UP000217838">
    <property type="component" value="Unassembled WGS sequence"/>
</dbReference>
<feature type="transmembrane region" description="Helical" evidence="6">
    <location>
        <begin position="279"/>
        <end position="299"/>
    </location>
</feature>
<dbReference type="AlphaFoldDB" id="A0A2A4YJR7"/>
<evidence type="ECO:0000256" key="6">
    <source>
        <dbReference type="SAM" id="Phobius"/>
    </source>
</evidence>
<dbReference type="PANTHER" id="PTHR33529:SF2">
    <property type="entry name" value="LIPOPOLYSACCHARIDE EXPORT SYSTEM PERMEASE PROTEIN LPTG"/>
    <property type="match status" value="1"/>
</dbReference>